<reference evidence="1 2" key="1">
    <citation type="submission" date="2020-11" db="EMBL/GenBank/DDBJ databases">
        <title>Pseudonocardia abyssalis sp. nov. and Pseudonocardia oceani sp. nov., description and phylogenomic analysis of two novel actinomycetes isolated from the deep Southern Ocean.</title>
        <authorList>
            <person name="Parra J."/>
        </authorList>
    </citation>
    <scope>NUCLEOTIDE SEQUENCE [LARGE SCALE GENOMIC DNA]</scope>
    <source>
        <strain evidence="1 2">KRD-168</strain>
    </source>
</reference>
<name>A0ABS6UQ11_9PSEU</name>
<sequence>MDNARTAIDRPVIDHSGVAIGTATPSGDVYDHSRVRIGTVTVAGDAVSASGVRIGRVRSR</sequence>
<evidence type="ECO:0000313" key="2">
    <source>
        <dbReference type="Proteomes" id="UP000694287"/>
    </source>
</evidence>
<keyword evidence="2" id="KW-1185">Reference proteome</keyword>
<comment type="caution">
    <text evidence="1">The sequence shown here is derived from an EMBL/GenBank/DDBJ whole genome shotgun (WGS) entry which is preliminary data.</text>
</comment>
<accession>A0ABS6UQ11</accession>
<gene>
    <name evidence="1" type="ORF">I4I81_06435</name>
</gene>
<evidence type="ECO:0000313" key="1">
    <source>
        <dbReference type="EMBL" id="MBW0133889.1"/>
    </source>
</evidence>
<organism evidence="1 2">
    <name type="scientific">Pseudonocardia abyssalis</name>
    <dbReference type="NCBI Taxonomy" id="2792008"/>
    <lineage>
        <taxon>Bacteria</taxon>
        <taxon>Bacillati</taxon>
        <taxon>Actinomycetota</taxon>
        <taxon>Actinomycetes</taxon>
        <taxon>Pseudonocardiales</taxon>
        <taxon>Pseudonocardiaceae</taxon>
        <taxon>Pseudonocardia</taxon>
    </lineage>
</organism>
<protein>
    <submittedName>
        <fullName evidence="1">Uncharacterized protein</fullName>
    </submittedName>
</protein>
<proteinExistence type="predicted"/>
<dbReference type="RefSeq" id="WP_218602978.1">
    <property type="nucleotide sequence ID" value="NZ_JADQDJ010000097.1"/>
</dbReference>
<dbReference type="Proteomes" id="UP000694287">
    <property type="component" value="Unassembled WGS sequence"/>
</dbReference>
<dbReference type="EMBL" id="JADQDK010000001">
    <property type="protein sequence ID" value="MBW0133889.1"/>
    <property type="molecule type" value="Genomic_DNA"/>
</dbReference>